<evidence type="ECO:0000256" key="1">
    <source>
        <dbReference type="SAM" id="MobiDB-lite"/>
    </source>
</evidence>
<dbReference type="AlphaFoldDB" id="A0AA36B210"/>
<name>A0AA36B210_OCTVU</name>
<proteinExistence type="predicted"/>
<feature type="region of interest" description="Disordered" evidence="1">
    <location>
        <begin position="120"/>
        <end position="142"/>
    </location>
</feature>
<accession>A0AA36B210</accession>
<dbReference type="Proteomes" id="UP001162480">
    <property type="component" value="Chromosome 7"/>
</dbReference>
<organism evidence="2 3">
    <name type="scientific">Octopus vulgaris</name>
    <name type="common">Common octopus</name>
    <dbReference type="NCBI Taxonomy" id="6645"/>
    <lineage>
        <taxon>Eukaryota</taxon>
        <taxon>Metazoa</taxon>
        <taxon>Spiralia</taxon>
        <taxon>Lophotrochozoa</taxon>
        <taxon>Mollusca</taxon>
        <taxon>Cephalopoda</taxon>
        <taxon>Coleoidea</taxon>
        <taxon>Octopodiformes</taxon>
        <taxon>Octopoda</taxon>
        <taxon>Incirrata</taxon>
        <taxon>Octopodidae</taxon>
        <taxon>Octopus</taxon>
    </lineage>
</organism>
<evidence type="ECO:0000313" key="3">
    <source>
        <dbReference type="Proteomes" id="UP001162480"/>
    </source>
</evidence>
<evidence type="ECO:0008006" key="4">
    <source>
        <dbReference type="Google" id="ProtNLM"/>
    </source>
</evidence>
<protein>
    <recommendedName>
        <fullName evidence="4">DDE-1 domain-containing protein</fullName>
    </recommendedName>
</protein>
<sequence length="178" mass="20591">MHEKIVNVMEDTEHDICSQEDAKWITILDAMYMLSVAWVKVSSQTIKHWIKAGFVSVEESNEDIDDNEDLILPSPPTGLTKKQFKNWLSIDDGDIVVPEITEAEKLGEIIHDIWQLEKETERHEDGNSDIDVDERFPDSPPPVEMRHYPTQLESGFESFDFSNMNLFRTLKEKINAEL</sequence>
<dbReference type="EMBL" id="OX597820">
    <property type="protein sequence ID" value="CAI9725833.1"/>
    <property type="molecule type" value="Genomic_DNA"/>
</dbReference>
<reference evidence="2" key="1">
    <citation type="submission" date="2023-08" db="EMBL/GenBank/DDBJ databases">
        <authorList>
            <person name="Alioto T."/>
            <person name="Alioto T."/>
            <person name="Gomez Garrido J."/>
        </authorList>
    </citation>
    <scope>NUCLEOTIDE SEQUENCE</scope>
</reference>
<evidence type="ECO:0000313" key="2">
    <source>
        <dbReference type="EMBL" id="CAI9725833.1"/>
    </source>
</evidence>
<keyword evidence="3" id="KW-1185">Reference proteome</keyword>
<gene>
    <name evidence="2" type="ORF">OCTVUL_1B013351</name>
</gene>